<dbReference type="KEGG" id="ctc:CTC_02527"/>
<evidence type="ECO:0000313" key="8">
    <source>
        <dbReference type="EMBL" id="AAO36987.1"/>
    </source>
</evidence>
<keyword evidence="6" id="KW-0411">Iron-sulfur</keyword>
<dbReference type="HOGENOM" id="CLU_139698_1_1_9"/>
<keyword evidence="2" id="KW-0004">4Fe-4S</keyword>
<accession>Q890V8</accession>
<dbReference type="Proteomes" id="UP000001412">
    <property type="component" value="Chromosome"/>
</dbReference>
<evidence type="ECO:0000259" key="7">
    <source>
        <dbReference type="PROSITE" id="PS51379"/>
    </source>
</evidence>
<name>Q890V8_CLOTE</name>
<dbReference type="NCBIfam" id="TIGR02179">
    <property type="entry name" value="PorD_KorD"/>
    <property type="match status" value="1"/>
</dbReference>
<dbReference type="EMBL" id="AE015927">
    <property type="protein sequence ID" value="AAO36987.1"/>
    <property type="molecule type" value="Genomic_DNA"/>
</dbReference>
<reference evidence="8 9" key="1">
    <citation type="journal article" date="2003" name="Proc. Natl. Acad. Sci. U.S.A.">
        <title>The genome sequence of Clostridium tetani, the causative agent of tetanus disease.</title>
        <authorList>
            <person name="Brueggemann H."/>
            <person name="Baumer S."/>
            <person name="Fricke W.F."/>
            <person name="Wiezer A."/>
            <person name="Liesegang H."/>
            <person name="Decker I."/>
            <person name="Herzberg C."/>
            <person name="Martinez-Arias R."/>
            <person name="Merkl R."/>
            <person name="Henne A."/>
            <person name="Gottschalk G."/>
        </authorList>
    </citation>
    <scope>NUCLEOTIDE SEQUENCE [LARGE SCALE GENOMIC DNA]</scope>
    <source>
        <strain evidence="9">Massachusetts / E88</strain>
    </source>
</reference>
<keyword evidence="3" id="KW-0479">Metal-binding</keyword>
<dbReference type="InterPro" id="IPR017896">
    <property type="entry name" value="4Fe4S_Fe-S-bd"/>
</dbReference>
<dbReference type="PANTHER" id="PTHR43724">
    <property type="entry name" value="PYRUVATE SYNTHASE SUBUNIT PORD"/>
    <property type="match status" value="1"/>
</dbReference>
<sequence length="101" mass="11532">MELSNKMNVNSKTPWTEVPRGGIIYAGGNAVEFNTGDWRVMKPIWYEDKCKHCMFCWAVCPDMSIIVENEKVIGFDYDHCKGCGVCVDQCNFNALELVEEE</sequence>
<evidence type="ECO:0000256" key="4">
    <source>
        <dbReference type="ARBA" id="ARBA00022737"/>
    </source>
</evidence>
<dbReference type="OrthoDB" id="9794954at2"/>
<dbReference type="Pfam" id="PF13237">
    <property type="entry name" value="Fer4_10"/>
    <property type="match status" value="1"/>
</dbReference>
<evidence type="ECO:0000313" key="9">
    <source>
        <dbReference type="Proteomes" id="UP000001412"/>
    </source>
</evidence>
<evidence type="ECO:0000256" key="5">
    <source>
        <dbReference type="ARBA" id="ARBA00023004"/>
    </source>
</evidence>
<dbReference type="EC" id="1.2.7.1" evidence="8"/>
<protein>
    <submittedName>
        <fullName evidence="8">Pyruvate synthase subunit porD</fullName>
        <ecNumber evidence="8">1.2.7.1</ecNumber>
    </submittedName>
</protein>
<dbReference type="GO" id="GO:0046872">
    <property type="term" value="F:metal ion binding"/>
    <property type="evidence" value="ECO:0007669"/>
    <property type="project" value="UniProtKB-KW"/>
</dbReference>
<dbReference type="RefSeq" id="WP_011100648.1">
    <property type="nucleotide sequence ID" value="NC_004557.1"/>
</dbReference>
<dbReference type="PANTHER" id="PTHR43724:SF1">
    <property type="entry name" value="PYRUVATE SYNTHASE SUBUNIT PORD"/>
    <property type="match status" value="1"/>
</dbReference>
<dbReference type="GO" id="GO:0019164">
    <property type="term" value="F:pyruvate synthase activity"/>
    <property type="evidence" value="ECO:0007669"/>
    <property type="project" value="UniProtKB-EC"/>
</dbReference>
<dbReference type="PROSITE" id="PS51379">
    <property type="entry name" value="4FE4S_FER_2"/>
    <property type="match status" value="2"/>
</dbReference>
<dbReference type="AlphaFoldDB" id="Q890V8"/>
<dbReference type="InterPro" id="IPR011898">
    <property type="entry name" value="PorD_KorD"/>
</dbReference>
<feature type="domain" description="4Fe-4S ferredoxin-type" evidence="7">
    <location>
        <begin position="41"/>
        <end position="70"/>
    </location>
</feature>
<comment type="cofactor">
    <cofactor evidence="1">
        <name>[4Fe-4S] cluster</name>
        <dbReference type="ChEBI" id="CHEBI:49883"/>
    </cofactor>
</comment>
<keyword evidence="8" id="KW-0670">Pyruvate</keyword>
<dbReference type="GeneID" id="24252593"/>
<evidence type="ECO:0000256" key="3">
    <source>
        <dbReference type="ARBA" id="ARBA00022723"/>
    </source>
</evidence>
<proteinExistence type="predicted"/>
<dbReference type="Gene3D" id="3.30.70.20">
    <property type="match status" value="1"/>
</dbReference>
<dbReference type="STRING" id="212717.CTC_02527"/>
<dbReference type="SUPFAM" id="SSF54862">
    <property type="entry name" value="4Fe-4S ferredoxins"/>
    <property type="match status" value="1"/>
</dbReference>
<keyword evidence="8" id="KW-0560">Oxidoreductase</keyword>
<keyword evidence="4" id="KW-0677">Repeat</keyword>
<evidence type="ECO:0000256" key="1">
    <source>
        <dbReference type="ARBA" id="ARBA00001966"/>
    </source>
</evidence>
<dbReference type="GO" id="GO:0051539">
    <property type="term" value="F:4 iron, 4 sulfur cluster binding"/>
    <property type="evidence" value="ECO:0007669"/>
    <property type="project" value="UniProtKB-KW"/>
</dbReference>
<keyword evidence="9" id="KW-1185">Reference proteome</keyword>
<evidence type="ECO:0000256" key="2">
    <source>
        <dbReference type="ARBA" id="ARBA00022485"/>
    </source>
</evidence>
<organism evidence="8 9">
    <name type="scientific">Clostridium tetani (strain Massachusetts / E88)</name>
    <dbReference type="NCBI Taxonomy" id="212717"/>
    <lineage>
        <taxon>Bacteria</taxon>
        <taxon>Bacillati</taxon>
        <taxon>Bacillota</taxon>
        <taxon>Clostridia</taxon>
        <taxon>Eubacteriales</taxon>
        <taxon>Clostridiaceae</taxon>
        <taxon>Clostridium</taxon>
    </lineage>
</organism>
<feature type="domain" description="4Fe-4S ferredoxin-type" evidence="7">
    <location>
        <begin position="71"/>
        <end position="100"/>
    </location>
</feature>
<evidence type="ECO:0000256" key="6">
    <source>
        <dbReference type="ARBA" id="ARBA00023014"/>
    </source>
</evidence>
<keyword evidence="5" id="KW-0408">Iron</keyword>
<gene>
    <name evidence="8" type="primary">porD</name>
    <name evidence="8" type="ordered locus">CTC_02527</name>
</gene>